<dbReference type="EC" id="3.-.-.-" evidence="3"/>
<accession>A0ABV9Z1L5</accession>
<sequence>MKLLAALPLIAALAICQPGSAEPWENADPAQAGWSMSDLDAAKQHFETLGSTAIMIVQDGKAIARWGDVGRKVNAASVRKSFLGALYGIAVSNGQIDLASTLSDLGVDDVPPSLTPEEKRATVRDLLMARSGVYHRAAHETAVIRRHRPERGSHAPGTFFFYNNWDFNALGTIYRKQTGDDIFQSFATRIAQPIGMEDFALGDCRYVFEKVSEHPAYTFRMSARDLARFGQLILDRGQWAGQQLVPADWITQSTITYSQSERKGIGYGYLWWTLDPARWGDSASLASGFGGQLIAVLPAKRLVVVQTVDRSENKDGVRTSRFLRLLKDIVAAAP</sequence>
<keyword evidence="4" id="KW-1185">Reference proteome</keyword>
<gene>
    <name evidence="3" type="ORF">ACFPFW_06565</name>
</gene>
<keyword evidence="1" id="KW-0732">Signal</keyword>
<feature type="chain" id="PRO_5046792261" evidence="1">
    <location>
        <begin position="22"/>
        <end position="334"/>
    </location>
</feature>
<dbReference type="Gene3D" id="3.40.710.10">
    <property type="entry name" value="DD-peptidase/beta-lactamase superfamily"/>
    <property type="match status" value="1"/>
</dbReference>
<evidence type="ECO:0000313" key="3">
    <source>
        <dbReference type="EMBL" id="MFC5067677.1"/>
    </source>
</evidence>
<dbReference type="Proteomes" id="UP001595796">
    <property type="component" value="Unassembled WGS sequence"/>
</dbReference>
<protein>
    <submittedName>
        <fullName evidence="3">Serine hydrolase domain-containing protein</fullName>
        <ecNumber evidence="3">3.-.-.-</ecNumber>
    </submittedName>
</protein>
<keyword evidence="3" id="KW-0378">Hydrolase</keyword>
<dbReference type="EMBL" id="JBHSJF010000005">
    <property type="protein sequence ID" value="MFC5067677.1"/>
    <property type="molecule type" value="Genomic_DNA"/>
</dbReference>
<dbReference type="SUPFAM" id="SSF56601">
    <property type="entry name" value="beta-lactamase/transpeptidase-like"/>
    <property type="match status" value="1"/>
</dbReference>
<dbReference type="PANTHER" id="PTHR43283:SF7">
    <property type="entry name" value="BETA-LACTAMASE-RELATED DOMAIN-CONTAINING PROTEIN"/>
    <property type="match status" value="1"/>
</dbReference>
<dbReference type="InterPro" id="IPR001466">
    <property type="entry name" value="Beta-lactam-related"/>
</dbReference>
<reference evidence="4" key="1">
    <citation type="journal article" date="2019" name="Int. J. Syst. Evol. Microbiol.">
        <title>The Global Catalogue of Microorganisms (GCM) 10K type strain sequencing project: providing services to taxonomists for standard genome sequencing and annotation.</title>
        <authorList>
            <consortium name="The Broad Institute Genomics Platform"/>
            <consortium name="The Broad Institute Genome Sequencing Center for Infectious Disease"/>
            <person name="Wu L."/>
            <person name="Ma J."/>
        </authorList>
    </citation>
    <scope>NUCLEOTIDE SEQUENCE [LARGE SCALE GENOMIC DNA]</scope>
    <source>
        <strain evidence="4">CGMCC 1.16444</strain>
    </source>
</reference>
<dbReference type="RefSeq" id="WP_114958133.1">
    <property type="nucleotide sequence ID" value="NZ_JBHSJF010000005.1"/>
</dbReference>
<dbReference type="PANTHER" id="PTHR43283">
    <property type="entry name" value="BETA-LACTAMASE-RELATED"/>
    <property type="match status" value="1"/>
</dbReference>
<feature type="domain" description="Beta-lactamase-related" evidence="2">
    <location>
        <begin position="50"/>
        <end position="322"/>
    </location>
</feature>
<proteinExistence type="predicted"/>
<dbReference type="InterPro" id="IPR012338">
    <property type="entry name" value="Beta-lactam/transpept-like"/>
</dbReference>
<evidence type="ECO:0000259" key="2">
    <source>
        <dbReference type="Pfam" id="PF00144"/>
    </source>
</evidence>
<evidence type="ECO:0000313" key="4">
    <source>
        <dbReference type="Proteomes" id="UP001595796"/>
    </source>
</evidence>
<comment type="caution">
    <text evidence="3">The sequence shown here is derived from an EMBL/GenBank/DDBJ whole genome shotgun (WGS) entry which is preliminary data.</text>
</comment>
<organism evidence="3 4">
    <name type="scientific">Flaviflagellibacter deserti</name>
    <dbReference type="NCBI Taxonomy" id="2267266"/>
    <lineage>
        <taxon>Bacteria</taxon>
        <taxon>Pseudomonadati</taxon>
        <taxon>Pseudomonadota</taxon>
        <taxon>Alphaproteobacteria</taxon>
        <taxon>Hyphomicrobiales</taxon>
        <taxon>Flaviflagellibacter</taxon>
    </lineage>
</organism>
<dbReference type="GO" id="GO:0016787">
    <property type="term" value="F:hydrolase activity"/>
    <property type="evidence" value="ECO:0007669"/>
    <property type="project" value="UniProtKB-KW"/>
</dbReference>
<dbReference type="Pfam" id="PF00144">
    <property type="entry name" value="Beta-lactamase"/>
    <property type="match status" value="1"/>
</dbReference>
<dbReference type="InterPro" id="IPR050789">
    <property type="entry name" value="Diverse_Enzym_Activities"/>
</dbReference>
<feature type="signal peptide" evidence="1">
    <location>
        <begin position="1"/>
        <end position="21"/>
    </location>
</feature>
<name>A0ABV9Z1L5_9HYPH</name>
<evidence type="ECO:0000256" key="1">
    <source>
        <dbReference type="SAM" id="SignalP"/>
    </source>
</evidence>